<dbReference type="InterPro" id="IPR001173">
    <property type="entry name" value="Glyco_trans_2-like"/>
</dbReference>
<dbReference type="AlphaFoldDB" id="A0A6N4WCY8"/>
<evidence type="ECO:0000259" key="1">
    <source>
        <dbReference type="Pfam" id="PF00535"/>
    </source>
</evidence>
<dbReference type="EMBL" id="AP022620">
    <property type="protein sequence ID" value="BBZ79850.1"/>
    <property type="molecule type" value="Genomic_DNA"/>
</dbReference>
<reference evidence="2 3" key="1">
    <citation type="journal article" date="2019" name="Emerg. Microbes Infect.">
        <title>Comprehensive subspecies identification of 175 nontuberculous mycobacteria species based on 7547 genomic profiles.</title>
        <authorList>
            <person name="Matsumoto Y."/>
            <person name="Kinjo T."/>
            <person name="Motooka D."/>
            <person name="Nabeya D."/>
            <person name="Jung N."/>
            <person name="Uechi K."/>
            <person name="Horii T."/>
            <person name="Iida T."/>
            <person name="Fujita J."/>
            <person name="Nakamura S."/>
        </authorList>
    </citation>
    <scope>NUCLEOTIDE SEQUENCE [LARGE SCALE GENOMIC DNA]</scope>
    <source>
        <strain evidence="2 3">JCM 30275</strain>
    </source>
</reference>
<evidence type="ECO:0000313" key="2">
    <source>
        <dbReference type="EMBL" id="BBZ79850.1"/>
    </source>
</evidence>
<dbReference type="KEGG" id="many:MANY_51870"/>
<dbReference type="CDD" id="cd00761">
    <property type="entry name" value="Glyco_tranf_GTA_type"/>
    <property type="match status" value="1"/>
</dbReference>
<proteinExistence type="predicted"/>
<feature type="domain" description="Glycosyltransferase 2-like" evidence="1">
    <location>
        <begin position="19"/>
        <end position="73"/>
    </location>
</feature>
<organism evidence="2 3">
    <name type="scientific">Mycolicibacterium anyangense</name>
    <dbReference type="NCBI Taxonomy" id="1431246"/>
    <lineage>
        <taxon>Bacteria</taxon>
        <taxon>Bacillati</taxon>
        <taxon>Actinomycetota</taxon>
        <taxon>Actinomycetes</taxon>
        <taxon>Mycobacteriales</taxon>
        <taxon>Mycobacteriaceae</taxon>
        <taxon>Mycolicibacterium</taxon>
    </lineage>
</organism>
<name>A0A6N4WCY8_9MYCO</name>
<keyword evidence="3" id="KW-1185">Reference proteome</keyword>
<dbReference type="InterPro" id="IPR029044">
    <property type="entry name" value="Nucleotide-diphossugar_trans"/>
</dbReference>
<gene>
    <name evidence="2" type="ORF">MANY_51870</name>
</gene>
<protein>
    <recommendedName>
        <fullName evidence="1">Glycosyltransferase 2-like domain-containing protein</fullName>
    </recommendedName>
</protein>
<dbReference type="Gene3D" id="3.90.550.10">
    <property type="entry name" value="Spore Coat Polysaccharide Biosynthesis Protein SpsA, Chain A"/>
    <property type="match status" value="1"/>
</dbReference>
<dbReference type="Proteomes" id="UP000467249">
    <property type="component" value="Chromosome"/>
</dbReference>
<sequence>MVDQSPEQACATLLKEHGLPGPWRVTTSGRGASVGRNAGLELATAPIIAFPDDNCWYSPDTVRMVLAELGQRIELAGITGKQIAADGSPSMLRWLNREVPVTRTNFMRTSICSTMFLRRSALPSDRPFDETIGTGSPGIYGAGEESDLLLRMLASGSRVLYRPDIVVFQDDDRVNPGEEYVAKMLRYGAGIGHLWRRHHLPIRLFGYYAARKAVGAGIRTVRGQPIRARADRAFIRGQWAGWRGVAP</sequence>
<evidence type="ECO:0000313" key="3">
    <source>
        <dbReference type="Proteomes" id="UP000467249"/>
    </source>
</evidence>
<dbReference type="Pfam" id="PF00535">
    <property type="entry name" value="Glycos_transf_2"/>
    <property type="match status" value="1"/>
</dbReference>
<accession>A0A6N4WCY8</accession>
<dbReference type="SUPFAM" id="SSF53448">
    <property type="entry name" value="Nucleotide-diphospho-sugar transferases"/>
    <property type="match status" value="1"/>
</dbReference>